<evidence type="ECO:0000256" key="1">
    <source>
        <dbReference type="SAM" id="MobiDB-lite"/>
    </source>
</evidence>
<sequence>MSHPCTVYAADTEEYYAVRIRLFSEFLKLRLQDMEVDGPLKSVEVPNLTGFVDARGADASGSADVRETGANGGQLEDHKEVAGELTDARQSDIGKKARSALGSDEIAQWAASATICPGLPNGDSLDAPLNNDMMENGHELSQTQSDYTLSAPEDVKPLL</sequence>
<dbReference type="AlphaFoldDB" id="A0A4Y7Q227"/>
<feature type="region of interest" description="Disordered" evidence="1">
    <location>
        <begin position="59"/>
        <end position="92"/>
    </location>
</feature>
<protein>
    <submittedName>
        <fullName evidence="2">Uncharacterized protein</fullName>
    </submittedName>
</protein>
<feature type="compositionally biased region" description="Basic and acidic residues" evidence="1">
    <location>
        <begin position="75"/>
        <end position="92"/>
    </location>
</feature>
<organism evidence="2 3">
    <name type="scientific">Rickenella mellea</name>
    <dbReference type="NCBI Taxonomy" id="50990"/>
    <lineage>
        <taxon>Eukaryota</taxon>
        <taxon>Fungi</taxon>
        <taxon>Dikarya</taxon>
        <taxon>Basidiomycota</taxon>
        <taxon>Agaricomycotina</taxon>
        <taxon>Agaricomycetes</taxon>
        <taxon>Hymenochaetales</taxon>
        <taxon>Rickenellaceae</taxon>
        <taxon>Rickenella</taxon>
    </lineage>
</organism>
<dbReference type="EMBL" id="ML170185">
    <property type="protein sequence ID" value="TDL20850.1"/>
    <property type="molecule type" value="Genomic_DNA"/>
</dbReference>
<evidence type="ECO:0000313" key="3">
    <source>
        <dbReference type="Proteomes" id="UP000294933"/>
    </source>
</evidence>
<proteinExistence type="predicted"/>
<accession>A0A4Y7Q227</accession>
<reference evidence="2 3" key="1">
    <citation type="submission" date="2018-06" db="EMBL/GenBank/DDBJ databases">
        <title>A transcriptomic atlas of mushroom development highlights an independent origin of complex multicellularity.</title>
        <authorList>
            <consortium name="DOE Joint Genome Institute"/>
            <person name="Krizsan K."/>
            <person name="Almasi E."/>
            <person name="Merenyi Z."/>
            <person name="Sahu N."/>
            <person name="Viragh M."/>
            <person name="Koszo T."/>
            <person name="Mondo S."/>
            <person name="Kiss B."/>
            <person name="Balint B."/>
            <person name="Kues U."/>
            <person name="Barry K."/>
            <person name="Hegedus J.C."/>
            <person name="Henrissat B."/>
            <person name="Johnson J."/>
            <person name="Lipzen A."/>
            <person name="Ohm R."/>
            <person name="Nagy I."/>
            <person name="Pangilinan J."/>
            <person name="Yan J."/>
            <person name="Xiong Y."/>
            <person name="Grigoriev I.V."/>
            <person name="Hibbett D.S."/>
            <person name="Nagy L.G."/>
        </authorList>
    </citation>
    <scope>NUCLEOTIDE SEQUENCE [LARGE SCALE GENOMIC DNA]</scope>
    <source>
        <strain evidence="2 3">SZMC22713</strain>
    </source>
</reference>
<name>A0A4Y7Q227_9AGAM</name>
<keyword evidence="3" id="KW-1185">Reference proteome</keyword>
<gene>
    <name evidence="2" type="ORF">BD410DRAFT_360205</name>
</gene>
<evidence type="ECO:0000313" key="2">
    <source>
        <dbReference type="EMBL" id="TDL20850.1"/>
    </source>
</evidence>
<dbReference type="Proteomes" id="UP000294933">
    <property type="component" value="Unassembled WGS sequence"/>
</dbReference>
<dbReference type="VEuPathDB" id="FungiDB:BD410DRAFT_360205"/>